<protein>
    <submittedName>
        <fullName evidence="2">Uncharacterized protein</fullName>
    </submittedName>
</protein>
<gene>
    <name evidence="2" type="ORF">L484_026348</name>
</gene>
<keyword evidence="3" id="KW-1185">Reference proteome</keyword>
<evidence type="ECO:0000256" key="1">
    <source>
        <dbReference type="SAM" id="MobiDB-lite"/>
    </source>
</evidence>
<feature type="region of interest" description="Disordered" evidence="1">
    <location>
        <begin position="80"/>
        <end position="109"/>
    </location>
</feature>
<dbReference type="EMBL" id="KE344356">
    <property type="protein sequence ID" value="EXB58148.1"/>
    <property type="molecule type" value="Genomic_DNA"/>
</dbReference>
<dbReference type="Proteomes" id="UP000030645">
    <property type="component" value="Unassembled WGS sequence"/>
</dbReference>
<dbReference type="AlphaFoldDB" id="W9R610"/>
<evidence type="ECO:0000313" key="3">
    <source>
        <dbReference type="Proteomes" id="UP000030645"/>
    </source>
</evidence>
<proteinExistence type="predicted"/>
<organism evidence="2 3">
    <name type="scientific">Morus notabilis</name>
    <dbReference type="NCBI Taxonomy" id="981085"/>
    <lineage>
        <taxon>Eukaryota</taxon>
        <taxon>Viridiplantae</taxon>
        <taxon>Streptophyta</taxon>
        <taxon>Embryophyta</taxon>
        <taxon>Tracheophyta</taxon>
        <taxon>Spermatophyta</taxon>
        <taxon>Magnoliopsida</taxon>
        <taxon>eudicotyledons</taxon>
        <taxon>Gunneridae</taxon>
        <taxon>Pentapetalae</taxon>
        <taxon>rosids</taxon>
        <taxon>fabids</taxon>
        <taxon>Rosales</taxon>
        <taxon>Moraceae</taxon>
        <taxon>Moreae</taxon>
        <taxon>Morus</taxon>
    </lineage>
</organism>
<sequence>MGFFNLDKNLRPKVAEGFGVGKSRWCSKVDDDDDEVELMSFIMRRIPIPVLSHALGEGWTYLKKTLASFGRNLHAIRKRKERAHQESSDDGDATCLGQTDEASTPIDNADVACPTSKPCQRFLGEPEERGVGCHMLFIYQENNWRVLQ</sequence>
<name>W9R610_9ROSA</name>
<accession>W9R610</accession>
<evidence type="ECO:0000313" key="2">
    <source>
        <dbReference type="EMBL" id="EXB58148.1"/>
    </source>
</evidence>
<feature type="compositionally biased region" description="Polar residues" evidence="1">
    <location>
        <begin position="96"/>
        <end position="106"/>
    </location>
</feature>
<reference evidence="3" key="1">
    <citation type="submission" date="2013-01" db="EMBL/GenBank/DDBJ databases">
        <title>Draft Genome Sequence of a Mulberry Tree, Morus notabilis C.K. Schneid.</title>
        <authorList>
            <person name="He N."/>
            <person name="Zhao S."/>
        </authorList>
    </citation>
    <scope>NUCLEOTIDE SEQUENCE</scope>
</reference>